<dbReference type="RefSeq" id="WP_145910398.1">
    <property type="nucleotide sequence ID" value="NZ_BAAAMZ010000001.1"/>
</dbReference>
<keyword evidence="2" id="KW-1185">Reference proteome</keyword>
<proteinExistence type="predicted"/>
<evidence type="ECO:0000313" key="2">
    <source>
        <dbReference type="Proteomes" id="UP000317940"/>
    </source>
</evidence>
<gene>
    <name evidence="1" type="ORF">FHX73_1517</name>
</gene>
<dbReference type="AlphaFoldDB" id="A0A561SEW5"/>
<protein>
    <submittedName>
        <fullName evidence="1">Uncharacterized protein</fullName>
    </submittedName>
</protein>
<name>A0A561SEW5_9ACTN</name>
<reference evidence="1 2" key="1">
    <citation type="submission" date="2019-06" db="EMBL/GenBank/DDBJ databases">
        <title>Sequencing the genomes of 1000 actinobacteria strains.</title>
        <authorList>
            <person name="Klenk H.-P."/>
        </authorList>
    </citation>
    <scope>NUCLEOTIDE SEQUENCE [LARGE SCALE GENOMIC DNA]</scope>
    <source>
        <strain evidence="1 2">DSM 44826</strain>
    </source>
</reference>
<sequence>MGIYLVGVGAAEWFGGAGDGGAGGGGDGFGEDGFGEIAAELGAALADLGLPAFAPVSEEAASAFEEKLSPPSAGFDALCRELLSREQYETLTSWSVLVPFPLPDELWLPGGPTPETTMVAGAPQVLAIAERVATAIGLPVADLPTAPEGLELTGWFLDGPAAELAAVRPGRWSADLAASFYAALFLRAAQHAIRHGCPMAFC</sequence>
<organism evidence="1 2">
    <name type="scientific">Kitasatospora viridis</name>
    <dbReference type="NCBI Taxonomy" id="281105"/>
    <lineage>
        <taxon>Bacteria</taxon>
        <taxon>Bacillati</taxon>
        <taxon>Actinomycetota</taxon>
        <taxon>Actinomycetes</taxon>
        <taxon>Kitasatosporales</taxon>
        <taxon>Streptomycetaceae</taxon>
        <taxon>Kitasatospora</taxon>
    </lineage>
</organism>
<evidence type="ECO:0000313" key="1">
    <source>
        <dbReference type="EMBL" id="TWF73406.1"/>
    </source>
</evidence>
<dbReference type="Proteomes" id="UP000317940">
    <property type="component" value="Unassembled WGS sequence"/>
</dbReference>
<comment type="caution">
    <text evidence="1">The sequence shown here is derived from an EMBL/GenBank/DDBJ whole genome shotgun (WGS) entry which is preliminary data.</text>
</comment>
<dbReference type="OrthoDB" id="3869625at2"/>
<accession>A0A561SEW5</accession>
<dbReference type="EMBL" id="VIWT01000005">
    <property type="protein sequence ID" value="TWF73406.1"/>
    <property type="molecule type" value="Genomic_DNA"/>
</dbReference>